<keyword evidence="2" id="KW-0255">Endonuclease</keyword>
<dbReference type="InterPro" id="IPR036063">
    <property type="entry name" value="Smr_dom_sf"/>
</dbReference>
<dbReference type="Proteomes" id="UP000323300">
    <property type="component" value="Unassembled WGS sequence"/>
</dbReference>
<feature type="domain" description="Smr" evidence="1">
    <location>
        <begin position="94"/>
        <end position="177"/>
    </location>
</feature>
<sequence>MSPREKNLSDEDRILWTRVAKTAKPLKGRKVALLSEPEPVDMAAALDKTFAPEAGSAAFAAAKPLAREKSRIHPFDAPTRNKLSKGRLPIEGRVDLHGMTQSEAHALLLSFLHRAYAEGMRYVLVITGKGSSFGSDGVLRRAVPQWLATPSFRGLVSSHDSAARHHGGVGAIYIRLRRHGGERG</sequence>
<dbReference type="GO" id="GO:0004519">
    <property type="term" value="F:endonuclease activity"/>
    <property type="evidence" value="ECO:0007669"/>
    <property type="project" value="UniProtKB-KW"/>
</dbReference>
<proteinExistence type="predicted"/>
<dbReference type="InterPro" id="IPR002625">
    <property type="entry name" value="Smr_dom"/>
</dbReference>
<dbReference type="EMBL" id="FOSL01000004">
    <property type="protein sequence ID" value="SFK27009.1"/>
    <property type="molecule type" value="Genomic_DNA"/>
</dbReference>
<evidence type="ECO:0000313" key="2">
    <source>
        <dbReference type="EMBL" id="SFK27009.1"/>
    </source>
</evidence>
<name>A0A1I3Y6I3_9HYPH</name>
<accession>A0A1I3Y6I3</accession>
<dbReference type="OrthoDB" id="7165597at2"/>
<dbReference type="SMART" id="SM00463">
    <property type="entry name" value="SMR"/>
    <property type="match status" value="1"/>
</dbReference>
<evidence type="ECO:0000313" key="3">
    <source>
        <dbReference type="Proteomes" id="UP000323300"/>
    </source>
</evidence>
<protein>
    <submittedName>
        <fullName evidence="2">DNA-nicking endonuclease, Smr domain</fullName>
    </submittedName>
</protein>
<keyword evidence="3" id="KW-1185">Reference proteome</keyword>
<dbReference type="AlphaFoldDB" id="A0A1I3Y6I3"/>
<evidence type="ECO:0000259" key="1">
    <source>
        <dbReference type="PROSITE" id="PS50828"/>
    </source>
</evidence>
<dbReference type="Pfam" id="PF01713">
    <property type="entry name" value="Smr"/>
    <property type="match status" value="1"/>
</dbReference>
<dbReference type="PANTHER" id="PTHR35562">
    <property type="entry name" value="DNA ENDONUCLEASE SMRA-RELATED"/>
    <property type="match status" value="1"/>
</dbReference>
<keyword evidence="2" id="KW-0540">Nuclease</keyword>
<dbReference type="PANTHER" id="PTHR35562:SF2">
    <property type="entry name" value="DNA ENDONUCLEASE SMRA-RELATED"/>
    <property type="match status" value="1"/>
</dbReference>
<gene>
    <name evidence="2" type="ORF">SAMN04488498_104216</name>
</gene>
<dbReference type="PROSITE" id="PS50828">
    <property type="entry name" value="SMR"/>
    <property type="match status" value="1"/>
</dbReference>
<dbReference type="RefSeq" id="WP_149759892.1">
    <property type="nucleotide sequence ID" value="NZ_BSPE01000007.1"/>
</dbReference>
<dbReference type="Gene3D" id="3.30.1370.110">
    <property type="match status" value="1"/>
</dbReference>
<dbReference type="SUPFAM" id="SSF160443">
    <property type="entry name" value="SMR domain-like"/>
    <property type="match status" value="1"/>
</dbReference>
<organism evidence="2 3">
    <name type="scientific">Neomesorhizobium albiziae</name>
    <dbReference type="NCBI Taxonomy" id="335020"/>
    <lineage>
        <taxon>Bacteria</taxon>
        <taxon>Pseudomonadati</taxon>
        <taxon>Pseudomonadota</taxon>
        <taxon>Alphaproteobacteria</taxon>
        <taxon>Hyphomicrobiales</taxon>
        <taxon>Phyllobacteriaceae</taxon>
        <taxon>Neomesorhizobium</taxon>
    </lineage>
</organism>
<keyword evidence="2" id="KW-0378">Hydrolase</keyword>
<reference evidence="2 3" key="1">
    <citation type="submission" date="2016-10" db="EMBL/GenBank/DDBJ databases">
        <authorList>
            <person name="Varghese N."/>
            <person name="Submissions S."/>
        </authorList>
    </citation>
    <scope>NUCLEOTIDE SEQUENCE [LARGE SCALE GENOMIC DNA]</scope>
    <source>
        <strain evidence="2 3">DSM 21822</strain>
    </source>
</reference>